<dbReference type="Proteomes" id="UP000521578">
    <property type="component" value="Unassembled WGS sequence"/>
</dbReference>
<keyword evidence="2" id="KW-1185">Reference proteome</keyword>
<organism evidence="1">
    <name type="scientific">Menura novaehollandiae</name>
    <name type="common">superb lyrebird</name>
    <dbReference type="NCBI Taxonomy" id="47692"/>
    <lineage>
        <taxon>Eukaryota</taxon>
        <taxon>Metazoa</taxon>
        <taxon>Chordata</taxon>
        <taxon>Craniata</taxon>
        <taxon>Vertebrata</taxon>
        <taxon>Euteleostomi</taxon>
        <taxon>Archelosauria</taxon>
        <taxon>Archosauria</taxon>
        <taxon>Dinosauria</taxon>
        <taxon>Saurischia</taxon>
        <taxon>Theropoda</taxon>
        <taxon>Coelurosauria</taxon>
        <taxon>Aves</taxon>
        <taxon>Neognathae</taxon>
        <taxon>Neoaves</taxon>
        <taxon>Telluraves</taxon>
        <taxon>Australaves</taxon>
        <taxon>Passeriformes</taxon>
        <taxon>Menuridae</taxon>
        <taxon>Menura</taxon>
    </lineage>
</organism>
<dbReference type="PANTHER" id="PTHR10424">
    <property type="entry name" value="VIRAL ENVELOPE PROTEIN"/>
    <property type="match status" value="1"/>
</dbReference>
<dbReference type="PANTHER" id="PTHR10424:SF68">
    <property type="entry name" value="ENDOGENOUS RETROVIRUS GROUP 3 MEMBER 1 ENV POLYPROTEIN"/>
    <property type="match status" value="1"/>
</dbReference>
<name>A0AA97MZ46_9PASS</name>
<dbReference type="Gene3D" id="1.10.287.210">
    <property type="match status" value="1"/>
</dbReference>
<dbReference type="SUPFAM" id="SSF58069">
    <property type="entry name" value="Virus ectodomain"/>
    <property type="match status" value="1"/>
</dbReference>
<reference evidence="1" key="1">
    <citation type="submission" date="2022-12" db="EMBL/GenBank/DDBJ databases">
        <title>Bird 10,000 Genomes (B10K) Project - Family phase.</title>
        <authorList>
            <person name="Zhang G."/>
        </authorList>
    </citation>
    <scope>NUCLEOTIDE SEQUENCE</scope>
    <source>
        <strain evidence="1">B10K-CU-030-46</strain>
        <tissue evidence="1">Muscle</tissue>
    </source>
</reference>
<feature type="non-terminal residue" evidence="1">
    <location>
        <position position="1"/>
    </location>
</feature>
<feature type="non-terminal residue" evidence="1">
    <location>
        <position position="57"/>
    </location>
</feature>
<dbReference type="InterPro" id="IPR018154">
    <property type="entry name" value="TLV/ENV_coat_polyprotein"/>
</dbReference>
<sequence length="57" mass="6268">PVNWIIRLQAVFEIITNQTATALVLLANESTQMRNAIIQHGMVLDYLLAEEGGVCGK</sequence>
<evidence type="ECO:0000313" key="1">
    <source>
        <dbReference type="EMBL" id="NXF00410.1"/>
    </source>
</evidence>
<comment type="caution">
    <text evidence="1">The sequence shown here is derived from an EMBL/GenBank/DDBJ whole genome shotgun (WGS) entry which is preliminary data.</text>
</comment>
<protein>
    <submittedName>
        <fullName evidence="1">ENR1 protein</fullName>
    </submittedName>
</protein>
<accession>A0AA97MZ46</accession>
<proteinExistence type="predicted"/>
<dbReference type="EMBL" id="VWPS01002343">
    <property type="protein sequence ID" value="NXF00410.1"/>
    <property type="molecule type" value="Genomic_DNA"/>
</dbReference>
<evidence type="ECO:0000313" key="2">
    <source>
        <dbReference type="Proteomes" id="UP000521578"/>
    </source>
</evidence>
<dbReference type="AlphaFoldDB" id="A0AA97MZ46"/>
<gene>
    <name evidence="1" type="primary">Erv31_12</name>
    <name evidence="1" type="ORF">MENNOV_R16040</name>
</gene>